<dbReference type="InterPro" id="IPR036020">
    <property type="entry name" value="WW_dom_sf"/>
</dbReference>
<dbReference type="AlphaFoldDB" id="A0AAE0LFT3"/>
<evidence type="ECO:0000313" key="4">
    <source>
        <dbReference type="Proteomes" id="UP001190700"/>
    </source>
</evidence>
<accession>A0AAE0LFT3</accession>
<feature type="region of interest" description="Disordered" evidence="1">
    <location>
        <begin position="25"/>
        <end position="54"/>
    </location>
</feature>
<name>A0AAE0LFT3_9CHLO</name>
<dbReference type="SMART" id="SM00456">
    <property type="entry name" value="WW"/>
    <property type="match status" value="1"/>
</dbReference>
<keyword evidence="4" id="KW-1185">Reference proteome</keyword>
<dbReference type="PROSITE" id="PS01159">
    <property type="entry name" value="WW_DOMAIN_1"/>
    <property type="match status" value="1"/>
</dbReference>
<feature type="domain" description="WW" evidence="2">
    <location>
        <begin position="117"/>
        <end position="150"/>
    </location>
</feature>
<dbReference type="Proteomes" id="UP001190700">
    <property type="component" value="Unassembled WGS sequence"/>
</dbReference>
<dbReference type="EMBL" id="LGRX02002994">
    <property type="protein sequence ID" value="KAK3283175.1"/>
    <property type="molecule type" value="Genomic_DNA"/>
</dbReference>
<gene>
    <name evidence="3" type="ORF">CYMTET_9117</name>
</gene>
<proteinExistence type="predicted"/>
<protein>
    <recommendedName>
        <fullName evidence="2">WW domain-containing protein</fullName>
    </recommendedName>
</protein>
<feature type="region of interest" description="Disordered" evidence="1">
    <location>
        <begin position="262"/>
        <end position="286"/>
    </location>
</feature>
<dbReference type="CDD" id="cd00201">
    <property type="entry name" value="WW"/>
    <property type="match status" value="1"/>
</dbReference>
<feature type="compositionally biased region" description="Pro residues" evidence="1">
    <location>
        <begin position="34"/>
        <end position="43"/>
    </location>
</feature>
<dbReference type="Gene3D" id="3.30.1470.10">
    <property type="entry name" value="Photosystem I PsaD, reaction center subunit II"/>
    <property type="match status" value="1"/>
</dbReference>
<evidence type="ECO:0000256" key="1">
    <source>
        <dbReference type="SAM" id="MobiDB-lite"/>
    </source>
</evidence>
<dbReference type="InterPro" id="IPR001202">
    <property type="entry name" value="WW_dom"/>
</dbReference>
<sequence length="409" mass="46691">MEEEEDFRLNEGNFSRKAAALQNRLGRLQIPDESAPPPPPSQGAPPRTGIPQRAPTKEGYFVYHNMKSPRSAAAHRDPGLPLRTAYAIDVLELARDLGIVVESEPELLCLAEELFIEALPEGWTRHESKHALEYYCHRESRCSQWHHPEQPFYRSLIYMKRRGEQELEVKLKEQPPSDEEIVQMCTWLKVDFVKEADLVSIALCAVGAPVPEDWKEEPIPEEERLAARREWEKEVAHREEEYQQKRRLKGWSTNNSTGFAYDFDDDGKMLEESPPPTPPETPRERETRFVHATGRISVEHPMDVYFYGLVERHRQQQASVDELSSDAMVEAQKLAILTILQNEGNPAKSLGLYEGEITLAQARHAYRSLAQLVRTDKCAQNGAKRALQVLGDAFKSVSDPLQDEDRSSI</sequence>
<dbReference type="SUPFAM" id="SSF51045">
    <property type="entry name" value="WW domain"/>
    <property type="match status" value="1"/>
</dbReference>
<evidence type="ECO:0000259" key="2">
    <source>
        <dbReference type="PROSITE" id="PS50020"/>
    </source>
</evidence>
<dbReference type="PROSITE" id="PS50020">
    <property type="entry name" value="WW_DOMAIN_2"/>
    <property type="match status" value="1"/>
</dbReference>
<organism evidence="3 4">
    <name type="scientific">Cymbomonas tetramitiformis</name>
    <dbReference type="NCBI Taxonomy" id="36881"/>
    <lineage>
        <taxon>Eukaryota</taxon>
        <taxon>Viridiplantae</taxon>
        <taxon>Chlorophyta</taxon>
        <taxon>Pyramimonadophyceae</taxon>
        <taxon>Pyramimonadales</taxon>
        <taxon>Pyramimonadaceae</taxon>
        <taxon>Cymbomonas</taxon>
    </lineage>
</organism>
<reference evidence="3 4" key="1">
    <citation type="journal article" date="2015" name="Genome Biol. Evol.">
        <title>Comparative Genomics of a Bacterivorous Green Alga Reveals Evolutionary Causalities and Consequences of Phago-Mixotrophic Mode of Nutrition.</title>
        <authorList>
            <person name="Burns J.A."/>
            <person name="Paasch A."/>
            <person name="Narechania A."/>
            <person name="Kim E."/>
        </authorList>
    </citation>
    <scope>NUCLEOTIDE SEQUENCE [LARGE SCALE GENOMIC DNA]</scope>
    <source>
        <strain evidence="3 4">PLY_AMNH</strain>
    </source>
</reference>
<comment type="caution">
    <text evidence="3">The sequence shown here is derived from an EMBL/GenBank/DDBJ whole genome shotgun (WGS) entry which is preliminary data.</text>
</comment>
<evidence type="ECO:0000313" key="3">
    <source>
        <dbReference type="EMBL" id="KAK3283175.1"/>
    </source>
</evidence>